<dbReference type="SUPFAM" id="SSF141694">
    <property type="entry name" value="AF2212/PG0164-like"/>
    <property type="match status" value="1"/>
</dbReference>
<keyword evidence="2" id="KW-1185">Reference proteome</keyword>
<dbReference type="RefSeq" id="WP_253867842.1">
    <property type="nucleotide sequence ID" value="NZ_BAABHM010000011.1"/>
</dbReference>
<dbReference type="InterPro" id="IPR037079">
    <property type="entry name" value="AF2212/PG0164-like_sf"/>
</dbReference>
<dbReference type="Gene3D" id="2.40.30.100">
    <property type="entry name" value="AF2212/PG0164-like"/>
    <property type="match status" value="1"/>
</dbReference>
<evidence type="ECO:0000313" key="1">
    <source>
        <dbReference type="EMBL" id="GAA4704101.1"/>
    </source>
</evidence>
<comment type="caution">
    <text evidence="1">The sequence shown here is derived from an EMBL/GenBank/DDBJ whole genome shotgun (WGS) entry which is preliminary data.</text>
</comment>
<evidence type="ECO:0008006" key="3">
    <source>
        <dbReference type="Google" id="ProtNLM"/>
    </source>
</evidence>
<dbReference type="EMBL" id="BAABHM010000011">
    <property type="protein sequence ID" value="GAA4704101.1"/>
    <property type="molecule type" value="Genomic_DNA"/>
</dbReference>
<reference evidence="2" key="1">
    <citation type="journal article" date="2019" name="Int. J. Syst. Evol. Microbiol.">
        <title>The Global Catalogue of Microorganisms (GCM) 10K type strain sequencing project: providing services to taxonomists for standard genome sequencing and annotation.</title>
        <authorList>
            <consortium name="The Broad Institute Genomics Platform"/>
            <consortium name="The Broad Institute Genome Sequencing Center for Infectious Disease"/>
            <person name="Wu L."/>
            <person name="Ma J."/>
        </authorList>
    </citation>
    <scope>NUCLEOTIDE SEQUENCE [LARGE SCALE GENOMIC DNA]</scope>
    <source>
        <strain evidence="2">JCM 17975</strain>
    </source>
</reference>
<evidence type="ECO:0000313" key="2">
    <source>
        <dbReference type="Proteomes" id="UP001500843"/>
    </source>
</evidence>
<name>A0ABP8XB55_9MICO</name>
<dbReference type="InterPro" id="IPR015018">
    <property type="entry name" value="DUF1905"/>
</dbReference>
<gene>
    <name evidence="1" type="ORF">GCM10023198_27110</name>
</gene>
<accession>A0ABP8XB55</accession>
<protein>
    <recommendedName>
        <fullName evidence="3">Bacteriocin resistance YdeI/OmpD-like protein</fullName>
    </recommendedName>
</protein>
<dbReference type="Pfam" id="PF08922">
    <property type="entry name" value="DUF1905"/>
    <property type="match status" value="1"/>
</dbReference>
<sequence>MTTFRTTLWPAGGNNVGIVVPEEIVLSFDRGKRVPVVVTIDGGYSYRSTITSMGGQYLISFNAETRKATGRGAGDEVEVTLEVDDQPRTVEPPEALAAALADNPDAAKTWSALSYSKQRQRAESIAGAKTEETRQRRLAKTLDALTAN</sequence>
<dbReference type="Proteomes" id="UP001500843">
    <property type="component" value="Unassembled WGS sequence"/>
</dbReference>
<dbReference type="Pfam" id="PF13376">
    <property type="entry name" value="OmdA"/>
    <property type="match status" value="1"/>
</dbReference>
<organism evidence="1 2">
    <name type="scientific">Promicromonospora umidemergens</name>
    <dbReference type="NCBI Taxonomy" id="629679"/>
    <lineage>
        <taxon>Bacteria</taxon>
        <taxon>Bacillati</taxon>
        <taxon>Actinomycetota</taxon>
        <taxon>Actinomycetes</taxon>
        <taxon>Micrococcales</taxon>
        <taxon>Promicromonosporaceae</taxon>
        <taxon>Promicromonospora</taxon>
    </lineage>
</organism>
<proteinExistence type="predicted"/>